<protein>
    <submittedName>
        <fullName evidence="1">Uncharacterized protein</fullName>
    </submittedName>
</protein>
<name>A0A1E3L2Z0_9BACL</name>
<evidence type="ECO:0000313" key="2">
    <source>
        <dbReference type="Proteomes" id="UP000094578"/>
    </source>
</evidence>
<dbReference type="Proteomes" id="UP000094578">
    <property type="component" value="Unassembled WGS sequence"/>
</dbReference>
<organism evidence="1 2">
    <name type="scientific">Paenibacillus nuruki</name>
    <dbReference type="NCBI Taxonomy" id="1886670"/>
    <lineage>
        <taxon>Bacteria</taxon>
        <taxon>Bacillati</taxon>
        <taxon>Bacillota</taxon>
        <taxon>Bacilli</taxon>
        <taxon>Bacillales</taxon>
        <taxon>Paenibacillaceae</taxon>
        <taxon>Paenibacillus</taxon>
    </lineage>
</organism>
<proteinExistence type="predicted"/>
<dbReference type="RefSeq" id="WP_069328495.1">
    <property type="nucleotide sequence ID" value="NZ_MDER01000052.1"/>
</dbReference>
<keyword evidence="2" id="KW-1185">Reference proteome</keyword>
<dbReference type="EMBL" id="MDER01000052">
    <property type="protein sequence ID" value="ODP27535.1"/>
    <property type="molecule type" value="Genomic_DNA"/>
</dbReference>
<dbReference type="AlphaFoldDB" id="A0A1E3L2Z0"/>
<accession>A0A1E3L2Z0</accession>
<dbReference type="STRING" id="1886670.PTI45_03097"/>
<reference evidence="1 2" key="1">
    <citation type="submission" date="2016-08" db="EMBL/GenBank/DDBJ databases">
        <title>Genome sequencing of Paenibacillus sp. TI45-13ar, isolated from Korean traditional nuruk.</title>
        <authorList>
            <person name="Kim S.-J."/>
        </authorList>
    </citation>
    <scope>NUCLEOTIDE SEQUENCE [LARGE SCALE GENOMIC DNA]</scope>
    <source>
        <strain evidence="1 2">TI45-13ar</strain>
    </source>
</reference>
<sequence length="267" mass="32139">MDREYEVNTKESTLPNLMIDPKFYMYHQKGELDERHSVTNFSILNRTDDCNWNNINCLFYIPIDFTGNEEEIYEYIQKNRVNKKIDIPYYWQPMYTEHQEFWNIVTFIVCRKGITTYNQARKFVDNFLYEEYSFESNNVLKSNYYKEAIATNKIPSAHITIENIEKKIQEFFKEYEIGNVISIGLRTLVQNVLWSEYLWRKIRDLTDPEGVRMWLLSKHLPAEIIPESIKFFADIDDYILNLNYLKTLYTKEDILKAFNLLEKVKLG</sequence>
<comment type="caution">
    <text evidence="1">The sequence shown here is derived from an EMBL/GenBank/DDBJ whole genome shotgun (WGS) entry which is preliminary data.</text>
</comment>
<gene>
    <name evidence="1" type="ORF">PTI45_03097</name>
</gene>
<evidence type="ECO:0000313" key="1">
    <source>
        <dbReference type="EMBL" id="ODP27535.1"/>
    </source>
</evidence>